<reference evidence="1 2" key="1">
    <citation type="journal article" date="2013" name="Gut Pathog.">
        <title>Draft genome of Ochrobactrum intermedium strain M86 isolated from non-ulcer dyspeptic individual from India.</title>
        <authorList>
            <person name="Kulkarni G."/>
            <person name="Dhotre D."/>
            <person name="Dharne M."/>
            <person name="Shetty S."/>
            <person name="Chowdhury S."/>
            <person name="Misra V."/>
            <person name="Misra S."/>
            <person name="Patole M."/>
            <person name="Shouche Y."/>
        </authorList>
    </citation>
    <scope>NUCLEOTIDE SEQUENCE [LARGE SCALE GENOMIC DNA]</scope>
    <source>
        <strain evidence="1 2">M86</strain>
    </source>
</reference>
<gene>
    <name evidence="1" type="ORF">D584_01288</name>
</gene>
<dbReference type="AlphaFoldDB" id="M5JSA5"/>
<dbReference type="EMBL" id="AOGE01000005">
    <property type="protein sequence ID" value="ELT50985.1"/>
    <property type="molecule type" value="Genomic_DNA"/>
</dbReference>
<dbReference type="Pfam" id="PF14384">
    <property type="entry name" value="BrnA_antitoxin"/>
    <property type="match status" value="1"/>
</dbReference>
<accession>M5JSA5</accession>
<evidence type="ECO:0008006" key="3">
    <source>
        <dbReference type="Google" id="ProtNLM"/>
    </source>
</evidence>
<protein>
    <recommendedName>
        <fullName evidence="3">BrnA antitoxin family protein</fullName>
    </recommendedName>
</protein>
<dbReference type="PATRIC" id="fig|1234597.4.peg.263"/>
<evidence type="ECO:0000313" key="1">
    <source>
        <dbReference type="EMBL" id="ELT50985.1"/>
    </source>
</evidence>
<dbReference type="Proteomes" id="UP000011971">
    <property type="component" value="Unassembled WGS sequence"/>
</dbReference>
<comment type="caution">
    <text evidence="1">The sequence shown here is derived from an EMBL/GenBank/DDBJ whole genome shotgun (WGS) entry which is preliminary data.</text>
</comment>
<evidence type="ECO:0000313" key="2">
    <source>
        <dbReference type="Proteomes" id="UP000011971"/>
    </source>
</evidence>
<proteinExistence type="predicted"/>
<dbReference type="InterPro" id="IPR025528">
    <property type="entry name" value="BrnA_antitoxin"/>
</dbReference>
<sequence>MANKWPSFETKDAPDDAEMMRRWEKYNKEMKALIATGTVYQDDEGWWYDKATGEIIGPDPEIERPRTEEELKLFRPFAEVHPELAASIKRTRGPGKKPPKEIVTLRLDPDVVEAFKADGPGWQGRVNAALRKAKKLPDRAA</sequence>
<organism evidence="1 2">
    <name type="scientific">Brucella intermedia M86</name>
    <dbReference type="NCBI Taxonomy" id="1234597"/>
    <lineage>
        <taxon>Bacteria</taxon>
        <taxon>Pseudomonadati</taxon>
        <taxon>Pseudomonadota</taxon>
        <taxon>Alphaproteobacteria</taxon>
        <taxon>Hyphomicrobiales</taxon>
        <taxon>Brucellaceae</taxon>
        <taxon>Brucella/Ochrobactrum group</taxon>
        <taxon>Brucella</taxon>
    </lineage>
</organism>
<dbReference type="RefSeq" id="WP_006470377.1">
    <property type="nucleotide sequence ID" value="NZ_AOGE01000005.1"/>
</dbReference>
<name>M5JSA5_9HYPH</name>